<evidence type="ECO:0000313" key="2">
    <source>
        <dbReference type="EMBL" id="BAJ86222.1"/>
    </source>
</evidence>
<dbReference type="AlphaFoldDB" id="F2CTQ1"/>
<keyword evidence="1" id="KW-0732">Signal</keyword>
<name>F2CTQ1_HORVV</name>
<accession>F2CTQ1</accession>
<feature type="signal peptide" evidence="1">
    <location>
        <begin position="1"/>
        <end position="23"/>
    </location>
</feature>
<reference evidence="2" key="1">
    <citation type="journal article" date="2011" name="Plant Physiol.">
        <title>Comprehensive sequence analysis of 24,783 barley full-length cDNAs derived from 12 clone libraries.</title>
        <authorList>
            <person name="Matsumoto T."/>
            <person name="Tanaka T."/>
            <person name="Sakai H."/>
            <person name="Amano N."/>
            <person name="Kanamori H."/>
            <person name="Kurita K."/>
            <person name="Kikuta A."/>
            <person name="Kamiya K."/>
            <person name="Yamamoto M."/>
            <person name="Ikawa H."/>
            <person name="Fujii N."/>
            <person name="Hori K."/>
            <person name="Itoh T."/>
            <person name="Sato K."/>
        </authorList>
    </citation>
    <scope>NUCLEOTIDE SEQUENCE</scope>
    <source>
        <tissue evidence="2">Shoot</tissue>
    </source>
</reference>
<evidence type="ECO:0000256" key="1">
    <source>
        <dbReference type="SAM" id="SignalP"/>
    </source>
</evidence>
<proteinExistence type="evidence at transcript level"/>
<protein>
    <submittedName>
        <fullName evidence="2">Predicted protein</fullName>
    </submittedName>
</protein>
<organism evidence="2">
    <name type="scientific">Hordeum vulgare subsp. vulgare</name>
    <name type="common">Domesticated barley</name>
    <dbReference type="NCBI Taxonomy" id="112509"/>
    <lineage>
        <taxon>Eukaryota</taxon>
        <taxon>Viridiplantae</taxon>
        <taxon>Streptophyta</taxon>
        <taxon>Embryophyta</taxon>
        <taxon>Tracheophyta</taxon>
        <taxon>Spermatophyta</taxon>
        <taxon>Magnoliopsida</taxon>
        <taxon>Liliopsida</taxon>
        <taxon>Poales</taxon>
        <taxon>Poaceae</taxon>
        <taxon>BOP clade</taxon>
        <taxon>Pooideae</taxon>
        <taxon>Triticodae</taxon>
        <taxon>Triticeae</taxon>
        <taxon>Hordeinae</taxon>
        <taxon>Hordeum</taxon>
    </lineage>
</organism>
<sequence>MRRRLVTQPTAACLFLLIRSGAGRRHGKAGRQGGWKSKGGCRWGEEQRGWRSWRMASTNGRRLQPRSMHNTRVFSLNNTAVF</sequence>
<feature type="chain" id="PRO_5003280285" evidence="1">
    <location>
        <begin position="24"/>
        <end position="82"/>
    </location>
</feature>
<dbReference type="EMBL" id="AK355003">
    <property type="protein sequence ID" value="BAJ86222.1"/>
    <property type="molecule type" value="mRNA"/>
</dbReference>